<keyword evidence="2" id="KW-1185">Reference proteome</keyword>
<accession>A0ACC2IIW0</accession>
<dbReference type="EMBL" id="JAPHNI010000158">
    <property type="protein sequence ID" value="KAJ8115103.1"/>
    <property type="molecule type" value="Genomic_DNA"/>
</dbReference>
<sequence>MDDLPQELVDNISSFLAYDDLKNTLTVSAKFQVAAELCSRAFEKYTLTEDNAATFLTTYNGRRAHYLRRIRFRPMLPALDDPDDDPEDELRPCRENSEDLKLANEHFSKQIEFLLSTLAKLEQRIRRPMNGRGADIKLTIYTPRRLVLDEAFYCRHRMYVSWPLQLLSPDRLPSIDFIHTLVFKNGHQYDPLSDDCNEMEPSLRSLDLRIMLDLASKMNGLRNLKCRVGGETLQSHIRWTSTYANHIRSGWDGPLRDSRKHFADALNVLRLPDLEEGNLDFMYPLKAADAVDQRVRMPDLVAPAIYDAFSSALRILSLPLKRLRLQGAFDASLFWPANDNSSFPHWPNLEILNVSFYAAAPSGAWYFRGLEPEPVIGGFEITDGHYQPLTTTEEDQETDRECDYPDWEMTNEAQFRVIPVDEIITPFLAAFTKAANSMPALREAALWSPCKLQPDDMGGSYEALDETPLQAYTNGKLAWGIVYTAPGTPHKLYGAAGTTESDARQIWWNVTDWRPAGPLHSSFQTIGLDTHGDKLLEYWSNEHGQQGLVRRGVFEGFTSDGFW</sequence>
<dbReference type="Proteomes" id="UP001153331">
    <property type="component" value="Unassembled WGS sequence"/>
</dbReference>
<proteinExistence type="predicted"/>
<protein>
    <submittedName>
        <fullName evidence="1">Uncharacterized protein</fullName>
    </submittedName>
</protein>
<gene>
    <name evidence="1" type="ORF">OPT61_g3180</name>
</gene>
<reference evidence="1" key="1">
    <citation type="submission" date="2022-11" db="EMBL/GenBank/DDBJ databases">
        <title>Genome Sequence of Boeremia exigua.</title>
        <authorList>
            <person name="Buettner E."/>
        </authorList>
    </citation>
    <scope>NUCLEOTIDE SEQUENCE</scope>
    <source>
        <strain evidence="1">CU02</strain>
    </source>
</reference>
<evidence type="ECO:0000313" key="2">
    <source>
        <dbReference type="Proteomes" id="UP001153331"/>
    </source>
</evidence>
<comment type="caution">
    <text evidence="1">The sequence shown here is derived from an EMBL/GenBank/DDBJ whole genome shotgun (WGS) entry which is preliminary data.</text>
</comment>
<organism evidence="1 2">
    <name type="scientific">Boeremia exigua</name>
    <dbReference type="NCBI Taxonomy" id="749465"/>
    <lineage>
        <taxon>Eukaryota</taxon>
        <taxon>Fungi</taxon>
        <taxon>Dikarya</taxon>
        <taxon>Ascomycota</taxon>
        <taxon>Pezizomycotina</taxon>
        <taxon>Dothideomycetes</taxon>
        <taxon>Pleosporomycetidae</taxon>
        <taxon>Pleosporales</taxon>
        <taxon>Pleosporineae</taxon>
        <taxon>Didymellaceae</taxon>
        <taxon>Boeremia</taxon>
    </lineage>
</organism>
<evidence type="ECO:0000313" key="1">
    <source>
        <dbReference type="EMBL" id="KAJ8115103.1"/>
    </source>
</evidence>
<name>A0ACC2IIW0_9PLEO</name>